<proteinExistence type="predicted"/>
<dbReference type="EMBL" id="CP146022">
    <property type="protein sequence ID" value="WWQ64370.1"/>
    <property type="molecule type" value="Genomic_DNA"/>
</dbReference>
<accession>A0ACD5AAW8</accession>
<keyword evidence="2" id="KW-1185">Reference proteome</keyword>
<name>A0ACD5AAW8_9ACTN</name>
<reference evidence="1" key="1">
    <citation type="journal article" date="2025" name="Int. J. Syst. Evol. Microbiol.">
        <title>Streptomyces citrinus sp. nov., with yellow diffusible pigment.</title>
        <authorList>
            <person name="He Y."/>
            <person name="Yang E."/>
            <person name="Xu J."/>
            <person name="Sun Y."/>
            <person name="Sun L."/>
        </authorList>
    </citation>
    <scope>NUCLEOTIDE SEQUENCE</scope>
    <source>
        <strain evidence="1">Q6</strain>
    </source>
</reference>
<gene>
    <name evidence="1" type="ORF">V2W30_14140</name>
</gene>
<evidence type="ECO:0000313" key="1">
    <source>
        <dbReference type="EMBL" id="WWQ64370.1"/>
    </source>
</evidence>
<organism evidence="1 2">
    <name type="scientific">Streptomyces citrinus</name>
    <dbReference type="NCBI Taxonomy" id="3118173"/>
    <lineage>
        <taxon>Bacteria</taxon>
        <taxon>Bacillati</taxon>
        <taxon>Actinomycetota</taxon>
        <taxon>Actinomycetes</taxon>
        <taxon>Kitasatosporales</taxon>
        <taxon>Streptomycetaceae</taxon>
        <taxon>Streptomyces</taxon>
    </lineage>
</organism>
<dbReference type="Proteomes" id="UP001432251">
    <property type="component" value="Chromosome"/>
</dbReference>
<sequence>MDPEIVALASSAGTTIVTLVATDAWERVRNGITSLWRREHAERAEAVAAELDVTREELLAASQASDQDVEAELQAEWQGRIRRLLVARPEVAEELRRLLDELAPDTGAAPKVTQHATASGHARIYQAGRDQRISER</sequence>
<protein>
    <submittedName>
        <fullName evidence="1">Uncharacterized protein</fullName>
    </submittedName>
</protein>
<evidence type="ECO:0000313" key="2">
    <source>
        <dbReference type="Proteomes" id="UP001432251"/>
    </source>
</evidence>